<dbReference type="GO" id="GO:0008270">
    <property type="term" value="F:zinc ion binding"/>
    <property type="evidence" value="ECO:0007669"/>
    <property type="project" value="UniProtKB-KW"/>
</dbReference>
<feature type="transmembrane region" description="Helical" evidence="4">
    <location>
        <begin position="79"/>
        <end position="101"/>
    </location>
</feature>
<feature type="transmembrane region" description="Helical" evidence="4">
    <location>
        <begin position="241"/>
        <end position="266"/>
    </location>
</feature>
<evidence type="ECO:0000256" key="4">
    <source>
        <dbReference type="SAM" id="Phobius"/>
    </source>
</evidence>
<reference evidence="6" key="1">
    <citation type="journal article" date="2021" name="Sci. Adv.">
        <title>The American lobster genome reveals insights on longevity, neural, and immune adaptations.</title>
        <authorList>
            <person name="Polinski J.M."/>
            <person name="Zimin A.V."/>
            <person name="Clark K.F."/>
            <person name="Kohn A.B."/>
            <person name="Sadowski N."/>
            <person name="Timp W."/>
            <person name="Ptitsyn A."/>
            <person name="Khanna P."/>
            <person name="Romanova D.Y."/>
            <person name="Williams P."/>
            <person name="Greenwood S.J."/>
            <person name="Moroz L.L."/>
            <person name="Walt D.R."/>
            <person name="Bodnar A.G."/>
        </authorList>
    </citation>
    <scope>NUCLEOTIDE SEQUENCE</scope>
    <source>
        <strain evidence="6">GMGI-L3</strain>
    </source>
</reference>
<feature type="transmembrane region" description="Helical" evidence="4">
    <location>
        <begin position="272"/>
        <end position="289"/>
    </location>
</feature>
<dbReference type="Gene3D" id="3.30.40.10">
    <property type="entry name" value="Zinc/RING finger domain, C3HC4 (zinc finger)"/>
    <property type="match status" value="1"/>
</dbReference>
<feature type="transmembrane region" description="Helical" evidence="4">
    <location>
        <begin position="121"/>
        <end position="140"/>
    </location>
</feature>
<dbReference type="SUPFAM" id="SSF57850">
    <property type="entry name" value="RING/U-box"/>
    <property type="match status" value="1"/>
</dbReference>
<dbReference type="SMART" id="SM00184">
    <property type="entry name" value="RING"/>
    <property type="match status" value="1"/>
</dbReference>
<keyword evidence="4" id="KW-0472">Membrane</keyword>
<accession>A0A8J5MMB3</accession>
<name>A0A8J5MMB3_HOMAM</name>
<dbReference type="EMBL" id="JAHLQT010039062">
    <property type="protein sequence ID" value="KAG7156664.1"/>
    <property type="molecule type" value="Genomic_DNA"/>
</dbReference>
<evidence type="ECO:0000313" key="7">
    <source>
        <dbReference type="Proteomes" id="UP000747542"/>
    </source>
</evidence>
<dbReference type="Proteomes" id="UP000747542">
    <property type="component" value="Unassembled WGS sequence"/>
</dbReference>
<feature type="transmembrane region" description="Helical" evidence="4">
    <location>
        <begin position="152"/>
        <end position="179"/>
    </location>
</feature>
<dbReference type="InterPro" id="IPR013083">
    <property type="entry name" value="Znf_RING/FYVE/PHD"/>
</dbReference>
<protein>
    <submittedName>
        <fullName evidence="6">E3 ubiquitin-protein ligase RNF139-like</fullName>
    </submittedName>
</protein>
<proteinExistence type="predicted"/>
<keyword evidence="2" id="KW-0862">Zinc</keyword>
<keyword evidence="1 3" id="KW-0863">Zinc-finger</keyword>
<dbReference type="AlphaFoldDB" id="A0A8J5MMB3"/>
<dbReference type="Pfam" id="PF13923">
    <property type="entry name" value="zf-C3HC4_2"/>
    <property type="match status" value="1"/>
</dbReference>
<sequence>CLLSVVLLAPLLVRDVGVGGVAVGVVVYSCILVPALTNYYSFPRLVIRGRGGEGLPAYPWLLLLVLAPYLLFVVRTRPFLVALAAFVYIGVVLPMALHAQLPQGSLLWLPRTVLALLFTRSALYTGLATSLGSAVCWAAFWTEYLVRQFLRYLLRAIFMPLIFVFGCVLPLLHNVYLAFDGFRTTSNQVVFFLMVQQLVTPLAHLTALYFLLFYTVLHYLHKSLFTRQWARTMQTTEMRDLMRLTAWYMAVRLGKGVAMSFVLVMFTLQFNHVESDLVYIVVTFIYFVVSQRRWTGNERIVSWSRALDIEVLEEEEEFWVPVFMRGSTVVASLCVTVPLALSSPWLVMMAAYTNLLVPGLLLRGEYLAHISRQSVLITKCRRATPQEIELNSTCPVCLEELRQARLTPCRHLYHAACLRKCLTLSPLCPLCKQTI</sequence>
<dbReference type="PROSITE" id="PS50089">
    <property type="entry name" value="ZF_RING_2"/>
    <property type="match status" value="1"/>
</dbReference>
<evidence type="ECO:0000256" key="3">
    <source>
        <dbReference type="PROSITE-ProRule" id="PRU00175"/>
    </source>
</evidence>
<evidence type="ECO:0000259" key="5">
    <source>
        <dbReference type="PROSITE" id="PS50089"/>
    </source>
</evidence>
<keyword evidence="4" id="KW-0812">Transmembrane</keyword>
<evidence type="ECO:0000256" key="2">
    <source>
        <dbReference type="ARBA" id="ARBA00022833"/>
    </source>
</evidence>
<comment type="caution">
    <text evidence="6">The sequence shown here is derived from an EMBL/GenBank/DDBJ whole genome shotgun (WGS) entry which is preliminary data.</text>
</comment>
<feature type="transmembrane region" description="Helical" evidence="4">
    <location>
        <begin position="57"/>
        <end position="74"/>
    </location>
</feature>
<feature type="non-terminal residue" evidence="6">
    <location>
        <position position="435"/>
    </location>
</feature>
<keyword evidence="4" id="KW-1133">Transmembrane helix</keyword>
<keyword evidence="7" id="KW-1185">Reference proteome</keyword>
<feature type="domain" description="RING-type" evidence="5">
    <location>
        <begin position="394"/>
        <end position="432"/>
    </location>
</feature>
<gene>
    <name evidence="6" type="primary">Rnf139-L</name>
    <name evidence="6" type="ORF">Hamer_G006651</name>
</gene>
<evidence type="ECO:0000256" key="1">
    <source>
        <dbReference type="ARBA" id="ARBA00022771"/>
    </source>
</evidence>
<feature type="transmembrane region" description="Helical" evidence="4">
    <location>
        <begin position="199"/>
        <end position="220"/>
    </location>
</feature>
<feature type="transmembrane region" description="Helical" evidence="4">
    <location>
        <begin position="12"/>
        <end position="37"/>
    </location>
</feature>
<evidence type="ECO:0000313" key="6">
    <source>
        <dbReference type="EMBL" id="KAG7156664.1"/>
    </source>
</evidence>
<dbReference type="InterPro" id="IPR001841">
    <property type="entry name" value="Znf_RING"/>
</dbReference>
<organism evidence="6 7">
    <name type="scientific">Homarus americanus</name>
    <name type="common">American lobster</name>
    <dbReference type="NCBI Taxonomy" id="6706"/>
    <lineage>
        <taxon>Eukaryota</taxon>
        <taxon>Metazoa</taxon>
        <taxon>Ecdysozoa</taxon>
        <taxon>Arthropoda</taxon>
        <taxon>Crustacea</taxon>
        <taxon>Multicrustacea</taxon>
        <taxon>Malacostraca</taxon>
        <taxon>Eumalacostraca</taxon>
        <taxon>Eucarida</taxon>
        <taxon>Decapoda</taxon>
        <taxon>Pleocyemata</taxon>
        <taxon>Astacidea</taxon>
        <taxon>Nephropoidea</taxon>
        <taxon>Nephropidae</taxon>
        <taxon>Homarus</taxon>
    </lineage>
</organism>
<keyword evidence="1 3" id="KW-0479">Metal-binding</keyword>